<name>A0AAU7JE90_9HYPH</name>
<dbReference type="Gene3D" id="1.20.1090.10">
    <property type="entry name" value="Dehydroquinate synthase-like - alpha domain"/>
    <property type="match status" value="1"/>
</dbReference>
<keyword evidence="14 19" id="KW-0862">Zinc</keyword>
<dbReference type="Pfam" id="PF01761">
    <property type="entry name" value="DHQ_synthase"/>
    <property type="match status" value="1"/>
</dbReference>
<reference evidence="22" key="1">
    <citation type="submission" date="2024-05" db="EMBL/GenBank/DDBJ databases">
        <authorList>
            <person name="Kim S."/>
            <person name="Heo J."/>
            <person name="Choi H."/>
            <person name="Choi Y."/>
            <person name="Kwon S.-W."/>
            <person name="Kim Y."/>
        </authorList>
    </citation>
    <scope>NUCLEOTIDE SEQUENCE</scope>
    <source>
        <strain evidence="22">KACC 23698</strain>
    </source>
</reference>
<evidence type="ECO:0000256" key="19">
    <source>
        <dbReference type="HAMAP-Rule" id="MF_00110"/>
    </source>
</evidence>
<dbReference type="GO" id="GO:0009073">
    <property type="term" value="P:aromatic amino acid family biosynthetic process"/>
    <property type="evidence" value="ECO:0007669"/>
    <property type="project" value="UniProtKB-KW"/>
</dbReference>
<dbReference type="SUPFAM" id="SSF56796">
    <property type="entry name" value="Dehydroquinate synthase-like"/>
    <property type="match status" value="1"/>
</dbReference>
<evidence type="ECO:0000256" key="6">
    <source>
        <dbReference type="ARBA" id="ARBA00004661"/>
    </source>
</evidence>
<comment type="subcellular location">
    <subcellularLocation>
        <location evidence="5 19">Cytoplasm</location>
    </subcellularLocation>
</comment>
<keyword evidence="16 19" id="KW-0057">Aromatic amino acid biosynthesis</keyword>
<feature type="binding site" evidence="19">
    <location>
        <position position="190"/>
    </location>
    <ligand>
        <name>Zn(2+)</name>
        <dbReference type="ChEBI" id="CHEBI:29105"/>
    </ligand>
</feature>
<evidence type="ECO:0000256" key="7">
    <source>
        <dbReference type="ARBA" id="ARBA00005412"/>
    </source>
</evidence>
<feature type="binding site" evidence="19">
    <location>
        <position position="252"/>
    </location>
    <ligand>
        <name>Zn(2+)</name>
        <dbReference type="ChEBI" id="CHEBI:29105"/>
    </ligand>
</feature>
<dbReference type="PIRSF" id="PIRSF001455">
    <property type="entry name" value="DHQ_synth"/>
    <property type="match status" value="1"/>
</dbReference>
<feature type="domain" description="3-dehydroquinate synthase N-terminal" evidence="20">
    <location>
        <begin position="73"/>
        <end position="185"/>
    </location>
</feature>
<keyword evidence="17 19" id="KW-0456">Lyase</keyword>
<comment type="caution">
    <text evidence="19">Lacks conserved residue(s) required for the propagation of feature annotation.</text>
</comment>
<feature type="binding site" evidence="19">
    <location>
        <begin position="135"/>
        <end position="136"/>
    </location>
    <ligand>
        <name>NAD(+)</name>
        <dbReference type="ChEBI" id="CHEBI:57540"/>
    </ligand>
</feature>
<evidence type="ECO:0000256" key="18">
    <source>
        <dbReference type="ARBA" id="ARBA00023285"/>
    </source>
</evidence>
<dbReference type="RefSeq" id="WP_406855414.1">
    <property type="nucleotide sequence ID" value="NZ_CP157484.1"/>
</dbReference>
<protein>
    <recommendedName>
        <fullName evidence="9 19">3-dehydroquinate synthase</fullName>
        <shortName evidence="19">DHQS</shortName>
        <ecNumber evidence="8 19">4.2.3.4</ecNumber>
    </recommendedName>
</protein>
<dbReference type="GO" id="GO:0046872">
    <property type="term" value="F:metal ion binding"/>
    <property type="evidence" value="ECO:0007669"/>
    <property type="project" value="UniProtKB-KW"/>
</dbReference>
<keyword evidence="12 19" id="KW-0479">Metal-binding</keyword>
<feature type="binding site" evidence="19">
    <location>
        <position position="271"/>
    </location>
    <ligand>
        <name>Zn(2+)</name>
        <dbReference type="ChEBI" id="CHEBI:29105"/>
    </ligand>
</feature>
<gene>
    <name evidence="19 22" type="primary">aroB</name>
    <name evidence="22" type="ORF">ABEG18_23230</name>
</gene>
<evidence type="ECO:0000256" key="14">
    <source>
        <dbReference type="ARBA" id="ARBA00022833"/>
    </source>
</evidence>
<comment type="cofactor">
    <cofactor evidence="3">
        <name>Zn(2+)</name>
        <dbReference type="ChEBI" id="CHEBI:29105"/>
    </cofactor>
</comment>
<evidence type="ECO:0000256" key="2">
    <source>
        <dbReference type="ARBA" id="ARBA00001911"/>
    </source>
</evidence>
<evidence type="ECO:0000313" key="22">
    <source>
        <dbReference type="EMBL" id="XBO38576.1"/>
    </source>
</evidence>
<evidence type="ECO:0000256" key="8">
    <source>
        <dbReference type="ARBA" id="ARBA00013031"/>
    </source>
</evidence>
<dbReference type="FunFam" id="3.40.50.1970:FF:000007">
    <property type="entry name" value="Pentafunctional AROM polypeptide"/>
    <property type="match status" value="1"/>
</dbReference>
<evidence type="ECO:0000256" key="13">
    <source>
        <dbReference type="ARBA" id="ARBA00022741"/>
    </source>
</evidence>
<evidence type="ECO:0000256" key="15">
    <source>
        <dbReference type="ARBA" id="ARBA00023027"/>
    </source>
</evidence>
<dbReference type="InterPro" id="IPR056179">
    <property type="entry name" value="DHQS_C"/>
</dbReference>
<dbReference type="GO" id="GO:0000166">
    <property type="term" value="F:nucleotide binding"/>
    <property type="evidence" value="ECO:0007669"/>
    <property type="project" value="UniProtKB-KW"/>
</dbReference>
<evidence type="ECO:0000256" key="16">
    <source>
        <dbReference type="ARBA" id="ARBA00023141"/>
    </source>
</evidence>
<dbReference type="EMBL" id="CP157484">
    <property type="protein sequence ID" value="XBO38576.1"/>
    <property type="molecule type" value="Genomic_DNA"/>
</dbReference>
<comment type="cofactor">
    <cofactor evidence="19">
        <name>Co(2+)</name>
        <dbReference type="ChEBI" id="CHEBI:48828"/>
    </cofactor>
    <cofactor evidence="19">
        <name>Zn(2+)</name>
        <dbReference type="ChEBI" id="CHEBI:29105"/>
    </cofactor>
    <text evidence="19">Binds 1 divalent metal cation per subunit. Can use either Co(2+) or Zn(2+).</text>
</comment>
<dbReference type="GO" id="GO:0009423">
    <property type="term" value="P:chorismate biosynthetic process"/>
    <property type="evidence" value="ECO:0007669"/>
    <property type="project" value="UniProtKB-UniRule"/>
</dbReference>
<feature type="domain" description="3-dehydroquinate synthase C-terminal" evidence="21">
    <location>
        <begin position="187"/>
        <end position="336"/>
    </location>
</feature>
<feature type="binding site" evidence="19">
    <location>
        <position position="157"/>
    </location>
    <ligand>
        <name>NAD(+)</name>
        <dbReference type="ChEBI" id="CHEBI:57540"/>
    </ligand>
</feature>
<dbReference type="Gene3D" id="3.40.50.1970">
    <property type="match status" value="1"/>
</dbReference>
<feature type="binding site" evidence="19">
    <location>
        <begin position="111"/>
        <end position="115"/>
    </location>
    <ligand>
        <name>NAD(+)</name>
        <dbReference type="ChEBI" id="CHEBI:57540"/>
    </ligand>
</feature>
<keyword evidence="13 19" id="KW-0547">Nucleotide-binding</keyword>
<dbReference type="InterPro" id="IPR016037">
    <property type="entry name" value="DHQ_synth_AroB"/>
</dbReference>
<evidence type="ECO:0000256" key="4">
    <source>
        <dbReference type="ARBA" id="ARBA00003485"/>
    </source>
</evidence>
<keyword evidence="11 19" id="KW-0028">Amino-acid biosynthesis</keyword>
<evidence type="ECO:0000256" key="3">
    <source>
        <dbReference type="ARBA" id="ARBA00001947"/>
    </source>
</evidence>
<dbReference type="Pfam" id="PF24621">
    <property type="entry name" value="DHQS_C"/>
    <property type="match status" value="1"/>
</dbReference>
<evidence type="ECO:0000256" key="12">
    <source>
        <dbReference type="ARBA" id="ARBA00022723"/>
    </source>
</evidence>
<evidence type="ECO:0000259" key="21">
    <source>
        <dbReference type="Pfam" id="PF24621"/>
    </source>
</evidence>
<evidence type="ECO:0000259" key="20">
    <source>
        <dbReference type="Pfam" id="PF01761"/>
    </source>
</evidence>
<comment type="similarity">
    <text evidence="7 19">Belongs to the sugar phosphate cyclases superfamily. Dehydroquinate synthase family.</text>
</comment>
<evidence type="ECO:0000256" key="1">
    <source>
        <dbReference type="ARBA" id="ARBA00001393"/>
    </source>
</evidence>
<evidence type="ECO:0000256" key="9">
    <source>
        <dbReference type="ARBA" id="ARBA00017684"/>
    </source>
</evidence>
<comment type="cofactor">
    <cofactor evidence="2 19">
        <name>NAD(+)</name>
        <dbReference type="ChEBI" id="CHEBI:57540"/>
    </cofactor>
</comment>
<accession>A0AAU7JE90</accession>
<evidence type="ECO:0000256" key="11">
    <source>
        <dbReference type="ARBA" id="ARBA00022605"/>
    </source>
</evidence>
<evidence type="ECO:0000256" key="17">
    <source>
        <dbReference type="ARBA" id="ARBA00023239"/>
    </source>
</evidence>
<dbReference type="CDD" id="cd08195">
    <property type="entry name" value="DHQS"/>
    <property type="match status" value="1"/>
</dbReference>
<keyword evidence="15 19" id="KW-0520">NAD</keyword>
<dbReference type="EC" id="4.2.3.4" evidence="8 19"/>
<dbReference type="InterPro" id="IPR050071">
    <property type="entry name" value="Dehydroquinate_synthase"/>
</dbReference>
<evidence type="ECO:0000256" key="5">
    <source>
        <dbReference type="ARBA" id="ARBA00004496"/>
    </source>
</evidence>
<dbReference type="AlphaFoldDB" id="A0AAU7JE90"/>
<dbReference type="InterPro" id="IPR030963">
    <property type="entry name" value="DHQ_synth_fam"/>
</dbReference>
<feature type="binding site" evidence="19">
    <location>
        <position position="148"/>
    </location>
    <ligand>
        <name>NAD(+)</name>
        <dbReference type="ChEBI" id="CHEBI:57540"/>
    </ligand>
</feature>
<keyword evidence="10 19" id="KW-0963">Cytoplasm</keyword>
<dbReference type="GO" id="GO:0003856">
    <property type="term" value="F:3-dehydroquinate synthase activity"/>
    <property type="evidence" value="ECO:0007669"/>
    <property type="project" value="UniProtKB-UniRule"/>
</dbReference>
<comment type="pathway">
    <text evidence="6 19">Metabolic intermediate biosynthesis; chorismate biosynthesis; chorismate from D-erythrose 4-phosphate and phosphoenolpyruvate: step 2/7.</text>
</comment>
<evidence type="ECO:0000256" key="10">
    <source>
        <dbReference type="ARBA" id="ARBA00022490"/>
    </source>
</evidence>
<comment type="catalytic activity">
    <reaction evidence="1 19">
        <text>7-phospho-2-dehydro-3-deoxy-D-arabino-heptonate = 3-dehydroquinate + phosphate</text>
        <dbReference type="Rhea" id="RHEA:21968"/>
        <dbReference type="ChEBI" id="CHEBI:32364"/>
        <dbReference type="ChEBI" id="CHEBI:43474"/>
        <dbReference type="ChEBI" id="CHEBI:58394"/>
        <dbReference type="EC" id="4.2.3.4"/>
    </reaction>
</comment>
<dbReference type="PANTHER" id="PTHR43622">
    <property type="entry name" value="3-DEHYDROQUINATE SYNTHASE"/>
    <property type="match status" value="1"/>
</dbReference>
<dbReference type="HAMAP" id="MF_00110">
    <property type="entry name" value="DHQ_synthase"/>
    <property type="match status" value="1"/>
</dbReference>
<sequence>MSAQAHEVVRVPLGDRAYDIRIGRGLIERAGEAIAAVAPGAACAIVTDDNLAREHLPTLEAALERAGVRSARIVVAPGEASKSYSVFATVCDAVIAARMERGDVVVALGGGVVGDLAGFVAAVVRRGMRFVQIPTSLLAQVDSSVGGKTGVNSPHGKNLVGAFHQPSLVLADVGVLDTLPAREFRAGYAEVVKYGLIDDPGFFAWLEQNHRGVFAGGPERTHAIRASCAAKAAMVARDEREEGDRALLNLGHTFAHAFERLTFYDGSRLVHGEAVAIGLCCAYRFSNRQGLCAGQDAGRVEGHLRTVGLPTRIRDIPGWEAGADAILDAMFQDKKVKRGALTFILARGVGQSFIARGVEADPVRAFLDEELGRP</sequence>
<dbReference type="PANTHER" id="PTHR43622:SF7">
    <property type="entry name" value="3-DEHYDROQUINATE SYNTHASE, CHLOROPLASTIC"/>
    <property type="match status" value="1"/>
</dbReference>
<dbReference type="GO" id="GO:0008652">
    <property type="term" value="P:amino acid biosynthetic process"/>
    <property type="evidence" value="ECO:0007669"/>
    <property type="project" value="UniProtKB-KW"/>
</dbReference>
<organism evidence="22">
    <name type="scientific">Alsobacter sp. KACC 23698</name>
    <dbReference type="NCBI Taxonomy" id="3149229"/>
    <lineage>
        <taxon>Bacteria</taxon>
        <taxon>Pseudomonadati</taxon>
        <taxon>Pseudomonadota</taxon>
        <taxon>Alphaproteobacteria</taxon>
        <taxon>Hyphomicrobiales</taxon>
        <taxon>Alsobacteraceae</taxon>
        <taxon>Alsobacter</taxon>
    </lineage>
</organism>
<dbReference type="NCBIfam" id="TIGR01357">
    <property type="entry name" value="aroB"/>
    <property type="match status" value="1"/>
</dbReference>
<comment type="function">
    <text evidence="4 19">Catalyzes the conversion of 3-deoxy-D-arabino-heptulosonate 7-phosphate (DAHP) to dehydroquinate (DHQ).</text>
</comment>
<proteinExistence type="inferred from homology"/>
<dbReference type="GO" id="GO:0005737">
    <property type="term" value="C:cytoplasm"/>
    <property type="evidence" value="ECO:0007669"/>
    <property type="project" value="UniProtKB-SubCell"/>
</dbReference>
<dbReference type="InterPro" id="IPR030960">
    <property type="entry name" value="DHQS/DOIS_N"/>
</dbReference>
<keyword evidence="18 19" id="KW-0170">Cobalt</keyword>